<dbReference type="AlphaFoldDB" id="A0A3N4VUG9"/>
<dbReference type="GO" id="GO:0003723">
    <property type="term" value="F:RNA binding"/>
    <property type="evidence" value="ECO:0007669"/>
    <property type="project" value="InterPro"/>
</dbReference>
<dbReference type="PANTHER" id="PTHR11240:SF22">
    <property type="entry name" value="RIBONUCLEASE T2"/>
    <property type="match status" value="1"/>
</dbReference>
<dbReference type="PROSITE" id="PS00530">
    <property type="entry name" value="RNASE_T2_1"/>
    <property type="match status" value="1"/>
</dbReference>
<dbReference type="InterPro" id="IPR036430">
    <property type="entry name" value="RNase_T2-like_sf"/>
</dbReference>
<keyword evidence="5" id="KW-1185">Reference proteome</keyword>
<evidence type="ECO:0000256" key="2">
    <source>
        <dbReference type="RuleBase" id="RU004328"/>
    </source>
</evidence>
<sequence>MKNTKKPAYRRLNQLVSLALICIAAAITWLKNDEKEHKTPQVSQQTQQMPSVQLPDHLGNYDTSLSNDKFGQNSTAPIDYYMLSLSWSPSFCESQKQRNNGKIPQNLQFQCNQAAKFGWVIHGLWPQNAKANRVEDHPRFCQGDLPPVSEITIKKYMANSPGAGLLQGEWEKHGACAFDTAEDYFAKQKELFDSLNLPGSELSRKELFQWMKKFNPQLRNVHLNASHNELYICYDKKWQPMDCQ</sequence>
<evidence type="ECO:0000256" key="1">
    <source>
        <dbReference type="ARBA" id="ARBA00007469"/>
    </source>
</evidence>
<dbReference type="OrthoDB" id="4720638at2"/>
<comment type="similarity">
    <text evidence="1 2">Belongs to the RNase T2 family.</text>
</comment>
<feature type="transmembrane region" description="Helical" evidence="3">
    <location>
        <begin position="12"/>
        <end position="30"/>
    </location>
</feature>
<dbReference type="Gene3D" id="3.90.730.10">
    <property type="entry name" value="Ribonuclease T2-like"/>
    <property type="match status" value="1"/>
</dbReference>
<keyword evidence="3" id="KW-0472">Membrane</keyword>
<dbReference type="InterPro" id="IPR033130">
    <property type="entry name" value="RNase_T2_His_AS_2"/>
</dbReference>
<keyword evidence="3" id="KW-0812">Transmembrane</keyword>
<dbReference type="InterPro" id="IPR018188">
    <property type="entry name" value="RNase_T2_His_AS_1"/>
</dbReference>
<name>A0A3N4VUG9_9PAST</name>
<dbReference type="InterPro" id="IPR001568">
    <property type="entry name" value="RNase_T2-like"/>
</dbReference>
<dbReference type="RefSeq" id="WP_124211783.1">
    <property type="nucleotide sequence ID" value="NZ_CP016615.1"/>
</dbReference>
<accession>A0A3N4VUG9</accession>
<organism evidence="4 5">
    <name type="scientific">Vespertiliibacter pulmonis</name>
    <dbReference type="NCBI Taxonomy" id="1443036"/>
    <lineage>
        <taxon>Bacteria</taxon>
        <taxon>Pseudomonadati</taxon>
        <taxon>Pseudomonadota</taxon>
        <taxon>Gammaproteobacteria</taxon>
        <taxon>Pasteurellales</taxon>
        <taxon>Pasteurellaceae</taxon>
        <taxon>Vespertiliibacter</taxon>
    </lineage>
</organism>
<dbReference type="Proteomes" id="UP000281691">
    <property type="component" value="Unassembled WGS sequence"/>
</dbReference>
<dbReference type="SUPFAM" id="SSF55895">
    <property type="entry name" value="Ribonuclease Rh-like"/>
    <property type="match status" value="1"/>
</dbReference>
<dbReference type="Pfam" id="PF00445">
    <property type="entry name" value="Ribonuclease_T2"/>
    <property type="match status" value="1"/>
</dbReference>
<dbReference type="GO" id="GO:0033897">
    <property type="term" value="F:ribonuclease T2 activity"/>
    <property type="evidence" value="ECO:0007669"/>
    <property type="project" value="InterPro"/>
</dbReference>
<proteinExistence type="inferred from homology"/>
<keyword evidence="3" id="KW-1133">Transmembrane helix</keyword>
<dbReference type="PANTHER" id="PTHR11240">
    <property type="entry name" value="RIBONUCLEASE T2"/>
    <property type="match status" value="1"/>
</dbReference>
<gene>
    <name evidence="4" type="ORF">EDC46_1672</name>
</gene>
<reference evidence="4 5" key="1">
    <citation type="submission" date="2018-11" db="EMBL/GenBank/DDBJ databases">
        <title>Genomic Encyclopedia of Type Strains, Phase IV (KMG-IV): sequencing the most valuable type-strain genomes for metagenomic binning, comparative biology and taxonomic classification.</title>
        <authorList>
            <person name="Goeker M."/>
        </authorList>
    </citation>
    <scope>NUCLEOTIDE SEQUENCE [LARGE SCALE GENOMIC DNA]</scope>
    <source>
        <strain evidence="4 5">DSM 27238</strain>
    </source>
</reference>
<evidence type="ECO:0000313" key="4">
    <source>
        <dbReference type="EMBL" id="RPE80757.1"/>
    </source>
</evidence>
<dbReference type="GO" id="GO:0006401">
    <property type="term" value="P:RNA catabolic process"/>
    <property type="evidence" value="ECO:0007669"/>
    <property type="project" value="TreeGrafter"/>
</dbReference>
<protein>
    <submittedName>
        <fullName evidence="4">Ribonuclease T2</fullName>
    </submittedName>
</protein>
<comment type="caution">
    <text evidence="4">The sequence shown here is derived from an EMBL/GenBank/DDBJ whole genome shotgun (WGS) entry which is preliminary data.</text>
</comment>
<evidence type="ECO:0000256" key="3">
    <source>
        <dbReference type="SAM" id="Phobius"/>
    </source>
</evidence>
<dbReference type="PROSITE" id="PS00531">
    <property type="entry name" value="RNASE_T2_2"/>
    <property type="match status" value="1"/>
</dbReference>
<dbReference type="EMBL" id="RKQP01000007">
    <property type="protein sequence ID" value="RPE80757.1"/>
    <property type="molecule type" value="Genomic_DNA"/>
</dbReference>
<evidence type="ECO:0000313" key="5">
    <source>
        <dbReference type="Proteomes" id="UP000281691"/>
    </source>
</evidence>